<dbReference type="EMBL" id="JAACJK010000170">
    <property type="protein sequence ID" value="KAF5320279.1"/>
    <property type="molecule type" value="Genomic_DNA"/>
</dbReference>
<name>A0A8H5F1J5_9AGAR</name>
<keyword evidence="3" id="KW-1185">Reference proteome</keyword>
<proteinExistence type="predicted"/>
<feature type="region of interest" description="Disordered" evidence="1">
    <location>
        <begin position="71"/>
        <end position="90"/>
    </location>
</feature>
<sequence>MFSSRLTAPTKACRSLTRSLKARSGLQYGLQASAVRYASTSRIAAGFSSASSMRAFSKPVSAAMTAGRAQRTYATNAEDSSSSRPPNERPPWIEVLEEVSNGPWLTNTTSDEKVRLAIAHGLVYQLLLYLSRPIESAAGADEQSVADAHAQYLSAFAVASVPPTSEMARARIATAKLVKAVLNQHDSIPPTSPLRAGAENKKIFEAFQALKDMGDAHLTNNEGAVEDWKEFWGHSQPVVVALVEALGERGFVLSQEGEE</sequence>
<comment type="caution">
    <text evidence="2">The sequence shown here is derived from an EMBL/GenBank/DDBJ whole genome shotgun (WGS) entry which is preliminary data.</text>
</comment>
<dbReference type="Proteomes" id="UP000541558">
    <property type="component" value="Unassembled WGS sequence"/>
</dbReference>
<protein>
    <submittedName>
        <fullName evidence="2">Uncharacterized protein</fullName>
    </submittedName>
</protein>
<evidence type="ECO:0000313" key="3">
    <source>
        <dbReference type="Proteomes" id="UP000541558"/>
    </source>
</evidence>
<evidence type="ECO:0000313" key="2">
    <source>
        <dbReference type="EMBL" id="KAF5320279.1"/>
    </source>
</evidence>
<evidence type="ECO:0000256" key="1">
    <source>
        <dbReference type="SAM" id="MobiDB-lite"/>
    </source>
</evidence>
<dbReference type="AlphaFoldDB" id="A0A8H5F1J5"/>
<gene>
    <name evidence="2" type="ORF">D9611_011316</name>
</gene>
<accession>A0A8H5F1J5</accession>
<dbReference type="OrthoDB" id="3177611at2759"/>
<reference evidence="2 3" key="1">
    <citation type="journal article" date="2020" name="ISME J.">
        <title>Uncovering the hidden diversity of litter-decomposition mechanisms in mushroom-forming fungi.</title>
        <authorList>
            <person name="Floudas D."/>
            <person name="Bentzer J."/>
            <person name="Ahren D."/>
            <person name="Johansson T."/>
            <person name="Persson P."/>
            <person name="Tunlid A."/>
        </authorList>
    </citation>
    <scope>NUCLEOTIDE SEQUENCE [LARGE SCALE GENOMIC DNA]</scope>
    <source>
        <strain evidence="2 3">CBS 175.51</strain>
    </source>
</reference>
<organism evidence="2 3">
    <name type="scientific">Ephemerocybe angulata</name>
    <dbReference type="NCBI Taxonomy" id="980116"/>
    <lineage>
        <taxon>Eukaryota</taxon>
        <taxon>Fungi</taxon>
        <taxon>Dikarya</taxon>
        <taxon>Basidiomycota</taxon>
        <taxon>Agaricomycotina</taxon>
        <taxon>Agaricomycetes</taxon>
        <taxon>Agaricomycetidae</taxon>
        <taxon>Agaricales</taxon>
        <taxon>Agaricineae</taxon>
        <taxon>Psathyrellaceae</taxon>
        <taxon>Ephemerocybe</taxon>
    </lineage>
</organism>